<feature type="region of interest" description="Disordered" evidence="1">
    <location>
        <begin position="50"/>
        <end position="72"/>
    </location>
</feature>
<evidence type="ECO:0000313" key="2">
    <source>
        <dbReference type="EMBL" id="KAF0896664.1"/>
    </source>
</evidence>
<proteinExistence type="predicted"/>
<protein>
    <submittedName>
        <fullName evidence="2">Uncharacterized protein</fullName>
    </submittedName>
</protein>
<evidence type="ECO:0000256" key="1">
    <source>
        <dbReference type="SAM" id="MobiDB-lite"/>
    </source>
</evidence>
<reference evidence="2 3" key="1">
    <citation type="submission" date="2019-11" db="EMBL/GenBank/DDBJ databases">
        <title>Whole genome sequence of Oryza granulata.</title>
        <authorList>
            <person name="Li W."/>
        </authorList>
    </citation>
    <scope>NUCLEOTIDE SEQUENCE [LARGE SCALE GENOMIC DNA]</scope>
    <source>
        <strain evidence="3">cv. Menghai</strain>
        <tissue evidence="2">Leaf</tissue>
    </source>
</reference>
<dbReference type="EMBL" id="SPHZ02000010">
    <property type="protein sequence ID" value="KAF0896664.1"/>
    <property type="molecule type" value="Genomic_DNA"/>
</dbReference>
<dbReference type="Proteomes" id="UP000479710">
    <property type="component" value="Unassembled WGS sequence"/>
</dbReference>
<name>A0A6G1CA32_9ORYZ</name>
<organism evidence="2 3">
    <name type="scientific">Oryza meyeriana var. granulata</name>
    <dbReference type="NCBI Taxonomy" id="110450"/>
    <lineage>
        <taxon>Eukaryota</taxon>
        <taxon>Viridiplantae</taxon>
        <taxon>Streptophyta</taxon>
        <taxon>Embryophyta</taxon>
        <taxon>Tracheophyta</taxon>
        <taxon>Spermatophyta</taxon>
        <taxon>Magnoliopsida</taxon>
        <taxon>Liliopsida</taxon>
        <taxon>Poales</taxon>
        <taxon>Poaceae</taxon>
        <taxon>BOP clade</taxon>
        <taxon>Oryzoideae</taxon>
        <taxon>Oryzeae</taxon>
        <taxon>Oryzinae</taxon>
        <taxon>Oryza</taxon>
        <taxon>Oryza meyeriana</taxon>
    </lineage>
</organism>
<dbReference type="AlphaFoldDB" id="A0A6G1CA32"/>
<keyword evidence="3" id="KW-1185">Reference proteome</keyword>
<sequence length="72" mass="8113">MRFAGVPEHGSEHRRHQNDERDKANLPRGDMAEDYDGWLPAMRTKRRWPRVVGEGSVPEADGSKLLGATNTV</sequence>
<evidence type="ECO:0000313" key="3">
    <source>
        <dbReference type="Proteomes" id="UP000479710"/>
    </source>
</evidence>
<accession>A0A6G1CA32</accession>
<feature type="region of interest" description="Disordered" evidence="1">
    <location>
        <begin position="1"/>
        <end position="37"/>
    </location>
</feature>
<comment type="caution">
    <text evidence="2">The sequence shown here is derived from an EMBL/GenBank/DDBJ whole genome shotgun (WGS) entry which is preliminary data.</text>
</comment>
<gene>
    <name evidence="2" type="ORF">E2562_026777</name>
</gene>